<proteinExistence type="predicted"/>
<protein>
    <submittedName>
        <fullName evidence="1">Uncharacterized protein</fullName>
    </submittedName>
</protein>
<accession>A0A849BTL9</accession>
<evidence type="ECO:0000313" key="2">
    <source>
        <dbReference type="Proteomes" id="UP000586827"/>
    </source>
</evidence>
<gene>
    <name evidence="1" type="ORF">HLB23_06305</name>
</gene>
<name>A0A849BTL9_9NOCA</name>
<dbReference type="Proteomes" id="UP000586827">
    <property type="component" value="Unassembled WGS sequence"/>
</dbReference>
<dbReference type="RefSeq" id="WP_067526532.1">
    <property type="nucleotide sequence ID" value="NZ_JABELX010000003.1"/>
</dbReference>
<dbReference type="AlphaFoldDB" id="A0A849BTL9"/>
<comment type="caution">
    <text evidence="1">The sequence shown here is derived from an EMBL/GenBank/DDBJ whole genome shotgun (WGS) entry which is preliminary data.</text>
</comment>
<sequence>MLDMDEPAEVTSAAEKFSTAVHTAVGSAQGSTDALRLETRPESDLDHAMSGQLEWIRDTFTAAAQASTGRADDVLVDAVFGVTELDAADLAGGTRIRNEDA</sequence>
<reference evidence="1 2" key="1">
    <citation type="submission" date="2020-05" db="EMBL/GenBank/DDBJ databases">
        <title>MicrobeNet Type strains.</title>
        <authorList>
            <person name="Nicholson A.C."/>
        </authorList>
    </citation>
    <scope>NUCLEOTIDE SEQUENCE [LARGE SCALE GENOMIC DNA]</scope>
    <source>
        <strain evidence="1 2">JCM 3224</strain>
    </source>
</reference>
<keyword evidence="2" id="KW-1185">Reference proteome</keyword>
<dbReference type="EMBL" id="JABELX010000003">
    <property type="protein sequence ID" value="NNH69484.1"/>
    <property type="molecule type" value="Genomic_DNA"/>
</dbReference>
<organism evidence="1 2">
    <name type="scientific">Nocardia uniformis</name>
    <dbReference type="NCBI Taxonomy" id="53432"/>
    <lineage>
        <taxon>Bacteria</taxon>
        <taxon>Bacillati</taxon>
        <taxon>Actinomycetota</taxon>
        <taxon>Actinomycetes</taxon>
        <taxon>Mycobacteriales</taxon>
        <taxon>Nocardiaceae</taxon>
        <taxon>Nocardia</taxon>
    </lineage>
</organism>
<evidence type="ECO:0000313" key="1">
    <source>
        <dbReference type="EMBL" id="NNH69484.1"/>
    </source>
</evidence>